<dbReference type="EMBL" id="QLMD01000001">
    <property type="protein sequence ID" value="RAK01456.1"/>
    <property type="molecule type" value="Genomic_DNA"/>
</dbReference>
<dbReference type="InterPro" id="IPR003593">
    <property type="entry name" value="AAA+_ATPase"/>
</dbReference>
<keyword evidence="14" id="KW-1185">Reference proteome</keyword>
<dbReference type="PANTHER" id="PTHR43297:SF4">
    <property type="entry name" value="PUTRESCINE EXPORT SYSTEM ATP-BINDING PROTEIN SAPD"/>
    <property type="match status" value="1"/>
</dbReference>
<evidence type="ECO:0000313" key="14">
    <source>
        <dbReference type="Proteomes" id="UP000287865"/>
    </source>
</evidence>
<dbReference type="Pfam" id="PF08352">
    <property type="entry name" value="oligo_HPY"/>
    <property type="match status" value="1"/>
</dbReference>
<dbReference type="OrthoDB" id="9784450at2"/>
<evidence type="ECO:0000256" key="5">
    <source>
        <dbReference type="ARBA" id="ARBA00022519"/>
    </source>
</evidence>
<evidence type="ECO:0000256" key="3">
    <source>
        <dbReference type="ARBA" id="ARBA00022448"/>
    </source>
</evidence>
<dbReference type="InterPro" id="IPR003439">
    <property type="entry name" value="ABC_transporter-like_ATP-bd"/>
</dbReference>
<organism evidence="11 13">
    <name type="scientific">Aliidiomarina maris</name>
    <dbReference type="NCBI Taxonomy" id="531312"/>
    <lineage>
        <taxon>Bacteria</taxon>
        <taxon>Pseudomonadati</taxon>
        <taxon>Pseudomonadota</taxon>
        <taxon>Gammaproteobacteria</taxon>
        <taxon>Alteromonadales</taxon>
        <taxon>Idiomarinaceae</taxon>
        <taxon>Aliidiomarina</taxon>
    </lineage>
</organism>
<feature type="domain" description="ABC transporter" evidence="10">
    <location>
        <begin position="3"/>
        <end position="259"/>
    </location>
</feature>
<dbReference type="GO" id="GO:0005524">
    <property type="term" value="F:ATP binding"/>
    <property type="evidence" value="ECO:0007669"/>
    <property type="project" value="UniProtKB-KW"/>
</dbReference>
<dbReference type="PROSITE" id="PS50893">
    <property type="entry name" value="ABC_TRANSPORTER_2"/>
    <property type="match status" value="1"/>
</dbReference>
<keyword evidence="7 11" id="KW-0067">ATP-binding</keyword>
<dbReference type="PANTHER" id="PTHR43297">
    <property type="entry name" value="OLIGOPEPTIDE TRANSPORT ATP-BINDING PROTEIN APPD"/>
    <property type="match status" value="1"/>
</dbReference>
<name>A0A327XB60_9GAMM</name>
<protein>
    <submittedName>
        <fullName evidence="11">Cationic peptide transport system ATP-binding protein</fullName>
    </submittedName>
    <submittedName>
        <fullName evidence="12">Peptide ABC transporter ATP-binding protein</fullName>
    </submittedName>
</protein>
<keyword evidence="5" id="KW-0997">Cell inner membrane</keyword>
<evidence type="ECO:0000256" key="9">
    <source>
        <dbReference type="SAM" id="MobiDB-lite"/>
    </source>
</evidence>
<keyword evidence="6" id="KW-0547">Nucleotide-binding</keyword>
<dbReference type="NCBIfam" id="TIGR01727">
    <property type="entry name" value="oligo_HPY"/>
    <property type="match status" value="1"/>
</dbReference>
<evidence type="ECO:0000256" key="1">
    <source>
        <dbReference type="ARBA" id="ARBA00004417"/>
    </source>
</evidence>
<dbReference type="Gene3D" id="3.40.50.300">
    <property type="entry name" value="P-loop containing nucleotide triphosphate hydrolases"/>
    <property type="match status" value="1"/>
</dbReference>
<reference evidence="11 13" key="2">
    <citation type="submission" date="2018-06" db="EMBL/GenBank/DDBJ databases">
        <title>Genomic Encyclopedia of Type Strains, Phase III (KMG-III): the genomes of soil and plant-associated and newly described type strains.</title>
        <authorList>
            <person name="Whitman W."/>
        </authorList>
    </citation>
    <scope>NUCLEOTIDE SEQUENCE [LARGE SCALE GENOMIC DNA]</scope>
    <source>
        <strain evidence="11 13">CGMCC 1.15366</strain>
    </source>
</reference>
<dbReference type="Pfam" id="PF00005">
    <property type="entry name" value="ABC_tran"/>
    <property type="match status" value="1"/>
</dbReference>
<comment type="subcellular location">
    <subcellularLocation>
        <location evidence="1">Cell inner membrane</location>
        <topology evidence="1">Peripheral membrane protein</topology>
    </subcellularLocation>
</comment>
<dbReference type="CDD" id="cd03257">
    <property type="entry name" value="ABC_NikE_OppD_transporters"/>
    <property type="match status" value="1"/>
</dbReference>
<evidence type="ECO:0000256" key="7">
    <source>
        <dbReference type="ARBA" id="ARBA00022840"/>
    </source>
</evidence>
<dbReference type="SUPFAM" id="SSF52540">
    <property type="entry name" value="P-loop containing nucleoside triphosphate hydrolases"/>
    <property type="match status" value="1"/>
</dbReference>
<comment type="similarity">
    <text evidence="2">Belongs to the ABC transporter superfamily.</text>
</comment>
<evidence type="ECO:0000256" key="8">
    <source>
        <dbReference type="ARBA" id="ARBA00023136"/>
    </source>
</evidence>
<reference evidence="12 14" key="1">
    <citation type="journal article" date="2018" name="Front. Microbiol.">
        <title>Genome-Based Analysis Reveals the Taxonomy and Diversity of the Family Idiomarinaceae.</title>
        <authorList>
            <person name="Liu Y."/>
            <person name="Lai Q."/>
            <person name="Shao Z."/>
        </authorList>
    </citation>
    <scope>NUCLEOTIDE SEQUENCE [LARGE SCALE GENOMIC DNA]</scope>
    <source>
        <strain evidence="12 14">CF12-14</strain>
    </source>
</reference>
<feature type="region of interest" description="Disordered" evidence="9">
    <location>
        <begin position="334"/>
        <end position="355"/>
    </location>
</feature>
<dbReference type="EMBL" id="PIPK01000001">
    <property type="protein sequence ID" value="RUO28293.1"/>
    <property type="molecule type" value="Genomic_DNA"/>
</dbReference>
<evidence type="ECO:0000256" key="4">
    <source>
        <dbReference type="ARBA" id="ARBA00022475"/>
    </source>
</evidence>
<evidence type="ECO:0000259" key="10">
    <source>
        <dbReference type="PROSITE" id="PS50893"/>
    </source>
</evidence>
<sequence>MLLDVRNLTITGQSEHGPVDVVDRVSFSVAEGEVHSLVGESGSGKSLIASAIMGFLDPRWQVRADRLWFDGKDLLSMSKQQRRKIIGVDIAMIFQDPRSYLDPNDTIEAQLAEAILTEDLDAKHWWSRRSERRQKVIQLLHRVGIKEHQQVMESFPFEISEGVAQKVMIASAIAHRPRLLIADEPTTAMEPATRAQIYRLLGRFHASHKMSILLMSQDMGTIMPESQRLTMLYSGQIMESGPTEALLKEPFHPYTKAITSTSLYQQSQCQPKTHLPTLPGASPPMQHLPIGCRLGPRCPNARRQCVVTPSIQKFRAHVYACHYPLNSAGKEQGLKRSDIVRAEVDSDTEQEHDND</sequence>
<keyword evidence="4" id="KW-1003">Cell membrane</keyword>
<proteinExistence type="inferred from homology"/>
<evidence type="ECO:0000313" key="11">
    <source>
        <dbReference type="EMBL" id="RAK01456.1"/>
    </source>
</evidence>
<dbReference type="InterPro" id="IPR013563">
    <property type="entry name" value="Oligopep_ABC_C"/>
</dbReference>
<evidence type="ECO:0000313" key="12">
    <source>
        <dbReference type="EMBL" id="RUO28293.1"/>
    </source>
</evidence>
<dbReference type="RefSeq" id="WP_111567949.1">
    <property type="nucleotide sequence ID" value="NZ_PIPK01000001.1"/>
</dbReference>
<keyword evidence="3" id="KW-0813">Transport</keyword>
<dbReference type="SMART" id="SM00382">
    <property type="entry name" value="AAA"/>
    <property type="match status" value="1"/>
</dbReference>
<comment type="caution">
    <text evidence="11">The sequence shown here is derived from an EMBL/GenBank/DDBJ whole genome shotgun (WGS) entry which is preliminary data.</text>
</comment>
<evidence type="ECO:0000256" key="6">
    <source>
        <dbReference type="ARBA" id="ARBA00022741"/>
    </source>
</evidence>
<dbReference type="GO" id="GO:0016887">
    <property type="term" value="F:ATP hydrolysis activity"/>
    <property type="evidence" value="ECO:0007669"/>
    <property type="project" value="InterPro"/>
</dbReference>
<gene>
    <name evidence="11" type="ORF">B0I24_10179</name>
    <name evidence="12" type="ORF">CWE07_00370</name>
</gene>
<dbReference type="Proteomes" id="UP000287865">
    <property type="component" value="Unassembled WGS sequence"/>
</dbReference>
<dbReference type="InterPro" id="IPR050388">
    <property type="entry name" value="ABC_Ni/Peptide_Import"/>
</dbReference>
<dbReference type="AlphaFoldDB" id="A0A327XB60"/>
<keyword evidence="8" id="KW-0472">Membrane</keyword>
<accession>A0A327XB60</accession>
<dbReference type="Proteomes" id="UP000249203">
    <property type="component" value="Unassembled WGS sequence"/>
</dbReference>
<evidence type="ECO:0000256" key="2">
    <source>
        <dbReference type="ARBA" id="ARBA00005417"/>
    </source>
</evidence>
<dbReference type="GO" id="GO:0015833">
    <property type="term" value="P:peptide transport"/>
    <property type="evidence" value="ECO:0007669"/>
    <property type="project" value="InterPro"/>
</dbReference>
<evidence type="ECO:0000313" key="13">
    <source>
        <dbReference type="Proteomes" id="UP000249203"/>
    </source>
</evidence>
<dbReference type="GO" id="GO:0005886">
    <property type="term" value="C:plasma membrane"/>
    <property type="evidence" value="ECO:0007669"/>
    <property type="project" value="UniProtKB-SubCell"/>
</dbReference>
<dbReference type="InterPro" id="IPR027417">
    <property type="entry name" value="P-loop_NTPase"/>
</dbReference>